<dbReference type="InterPro" id="IPR050707">
    <property type="entry name" value="HTH_MetabolicPath_Reg"/>
</dbReference>
<evidence type="ECO:0000313" key="6">
    <source>
        <dbReference type="EMBL" id="RUM22927.1"/>
    </source>
</evidence>
<dbReference type="GO" id="GO:0003677">
    <property type="term" value="F:DNA binding"/>
    <property type="evidence" value="ECO:0007669"/>
    <property type="project" value="UniProtKB-KW"/>
</dbReference>
<dbReference type="PROSITE" id="PS51078">
    <property type="entry name" value="ICLR_ED"/>
    <property type="match status" value="1"/>
</dbReference>
<accession>A0A3S0QSE0</accession>
<keyword evidence="7" id="KW-1185">Reference proteome</keyword>
<dbReference type="InterPro" id="IPR005471">
    <property type="entry name" value="Tscrpt_reg_IclR_N"/>
</dbReference>
<evidence type="ECO:0000259" key="5">
    <source>
        <dbReference type="PROSITE" id="PS51078"/>
    </source>
</evidence>
<dbReference type="InterPro" id="IPR036388">
    <property type="entry name" value="WH-like_DNA-bd_sf"/>
</dbReference>
<keyword evidence="3" id="KW-0804">Transcription</keyword>
<dbReference type="Proteomes" id="UP000278823">
    <property type="component" value="Unassembled WGS sequence"/>
</dbReference>
<dbReference type="InterPro" id="IPR014757">
    <property type="entry name" value="Tscrpt_reg_IclR_C"/>
</dbReference>
<comment type="caution">
    <text evidence="6">The sequence shown here is derived from an EMBL/GenBank/DDBJ whole genome shotgun (WGS) entry which is preliminary data.</text>
</comment>
<dbReference type="Gene3D" id="1.10.10.10">
    <property type="entry name" value="Winged helix-like DNA-binding domain superfamily/Winged helix DNA-binding domain"/>
    <property type="match status" value="1"/>
</dbReference>
<feature type="domain" description="HTH iclR-type" evidence="4">
    <location>
        <begin position="1"/>
        <end position="63"/>
    </location>
</feature>
<reference evidence="7" key="1">
    <citation type="submission" date="2018-11" db="EMBL/GenBank/DDBJ databases">
        <title>Rhizobium chutanense sp. nov., isolated from root nodules of Phaseolus vulgaris in China.</title>
        <authorList>
            <person name="Huo Y."/>
        </authorList>
    </citation>
    <scope>NUCLEOTIDE SEQUENCE [LARGE SCALE GENOMIC DNA]</scope>
    <source>
        <strain evidence="7">CCBAU 65647</strain>
    </source>
</reference>
<dbReference type="InterPro" id="IPR036390">
    <property type="entry name" value="WH_DNA-bd_sf"/>
</dbReference>
<dbReference type="PANTHER" id="PTHR30136">
    <property type="entry name" value="HELIX-TURN-HELIX TRANSCRIPTIONAL REGULATOR, ICLR FAMILY"/>
    <property type="match status" value="1"/>
</dbReference>
<dbReference type="PROSITE" id="PS51077">
    <property type="entry name" value="HTH_ICLR"/>
    <property type="match status" value="1"/>
</dbReference>
<evidence type="ECO:0000256" key="1">
    <source>
        <dbReference type="ARBA" id="ARBA00023015"/>
    </source>
</evidence>
<evidence type="ECO:0000256" key="3">
    <source>
        <dbReference type="ARBA" id="ARBA00023163"/>
    </source>
</evidence>
<dbReference type="SMART" id="SM00346">
    <property type="entry name" value="HTH_ICLR"/>
    <property type="match status" value="1"/>
</dbReference>
<dbReference type="PANTHER" id="PTHR30136:SF24">
    <property type="entry name" value="HTH-TYPE TRANSCRIPTIONAL REPRESSOR ALLR"/>
    <property type="match status" value="1"/>
</dbReference>
<protein>
    <submittedName>
        <fullName evidence="6">IclR family transcriptional regulator</fullName>
    </submittedName>
</protein>
<feature type="domain" description="IclR-ED" evidence="5">
    <location>
        <begin position="64"/>
        <end position="246"/>
    </location>
</feature>
<dbReference type="InterPro" id="IPR029016">
    <property type="entry name" value="GAF-like_dom_sf"/>
</dbReference>
<dbReference type="Gene3D" id="3.30.450.40">
    <property type="match status" value="1"/>
</dbReference>
<dbReference type="RefSeq" id="WP_126923531.1">
    <property type="nucleotide sequence ID" value="NZ_ML133694.1"/>
</dbReference>
<dbReference type="GO" id="GO:0045892">
    <property type="term" value="P:negative regulation of DNA-templated transcription"/>
    <property type="evidence" value="ECO:0007669"/>
    <property type="project" value="TreeGrafter"/>
</dbReference>
<dbReference type="OrthoDB" id="6811967at2"/>
<dbReference type="SUPFAM" id="SSF55781">
    <property type="entry name" value="GAF domain-like"/>
    <property type="match status" value="1"/>
</dbReference>
<keyword evidence="2" id="KW-0238">DNA-binding</keyword>
<dbReference type="SUPFAM" id="SSF46785">
    <property type="entry name" value="Winged helix' DNA-binding domain"/>
    <property type="match status" value="1"/>
</dbReference>
<dbReference type="AlphaFoldDB" id="A0A3S0QSE0"/>
<name>A0A3S0QSE0_9HYPH</name>
<dbReference type="Pfam" id="PF01614">
    <property type="entry name" value="IclR_C"/>
    <property type="match status" value="1"/>
</dbReference>
<evidence type="ECO:0000313" key="7">
    <source>
        <dbReference type="Proteomes" id="UP000278823"/>
    </source>
</evidence>
<evidence type="ECO:0000256" key="2">
    <source>
        <dbReference type="ARBA" id="ARBA00023125"/>
    </source>
</evidence>
<organism evidence="6 7">
    <name type="scientific">Rhizobium vallis</name>
    <dbReference type="NCBI Taxonomy" id="634290"/>
    <lineage>
        <taxon>Bacteria</taxon>
        <taxon>Pseudomonadati</taxon>
        <taxon>Pseudomonadota</taxon>
        <taxon>Alphaproteobacteria</taxon>
        <taxon>Hyphomicrobiales</taxon>
        <taxon>Rhizobiaceae</taxon>
        <taxon>Rhizobium/Agrobacterium group</taxon>
        <taxon>Rhizobium</taxon>
    </lineage>
</organism>
<dbReference type="Pfam" id="PF09339">
    <property type="entry name" value="HTH_IclR"/>
    <property type="match status" value="1"/>
</dbReference>
<keyword evidence="1" id="KW-0805">Transcription regulation</keyword>
<dbReference type="EMBL" id="RJTH01000009">
    <property type="protein sequence ID" value="RUM22927.1"/>
    <property type="molecule type" value="Genomic_DNA"/>
</dbReference>
<sequence length="261" mass="27854">MSTVGKALSLLDKLSQLNAEPGLTDVARLCGLDKATARRLLVELEKHGFVEQDPETRKYRIGSAPVRLARVREARYPFLRIAVPFVRELAETSEETVHLAEFSGGALSTIHVEDSPRAHRVIVEIGTHLPFHATASGLAYLAFSGKKQIELALSQPLESFTEHTVTDPAVVRKMIDETIARGFSISSQGLEVGVVSTGAPILSPTGQPIGSITIAAPLVRANAATLNGFGAIVSAAAKRISEKYYGSERPMGTATQARGTG</sequence>
<gene>
    <name evidence="6" type="ORF">EFQ99_23035</name>
</gene>
<proteinExistence type="predicted"/>
<evidence type="ECO:0000259" key="4">
    <source>
        <dbReference type="PROSITE" id="PS51077"/>
    </source>
</evidence>
<dbReference type="GO" id="GO:0003700">
    <property type="term" value="F:DNA-binding transcription factor activity"/>
    <property type="evidence" value="ECO:0007669"/>
    <property type="project" value="TreeGrafter"/>
</dbReference>